<evidence type="ECO:0000256" key="1">
    <source>
        <dbReference type="ARBA" id="ARBA00004651"/>
    </source>
</evidence>
<evidence type="ECO:0000256" key="4">
    <source>
        <dbReference type="ARBA" id="ARBA00022692"/>
    </source>
</evidence>
<feature type="transmembrane region" description="Helical" evidence="14">
    <location>
        <begin position="236"/>
        <end position="260"/>
    </location>
</feature>
<evidence type="ECO:0000256" key="9">
    <source>
        <dbReference type="ARBA" id="ARBA00023157"/>
    </source>
</evidence>
<keyword evidence="8 14" id="KW-0472">Membrane</keyword>
<keyword evidence="12 13" id="KW-0807">Transducer</keyword>
<dbReference type="PRINTS" id="PR00237">
    <property type="entry name" value="GPCRRHODOPSN"/>
</dbReference>
<evidence type="ECO:0000256" key="12">
    <source>
        <dbReference type="ARBA" id="ARBA00023224"/>
    </source>
</evidence>
<dbReference type="FunFam" id="1.20.1070.10:FF:000010">
    <property type="entry name" value="Olfactory receptor"/>
    <property type="match status" value="1"/>
</dbReference>
<dbReference type="GO" id="GO:0005886">
    <property type="term" value="C:plasma membrane"/>
    <property type="evidence" value="ECO:0007669"/>
    <property type="project" value="UniProtKB-SubCell"/>
</dbReference>
<evidence type="ECO:0000256" key="7">
    <source>
        <dbReference type="ARBA" id="ARBA00023040"/>
    </source>
</evidence>
<comment type="subcellular location">
    <subcellularLocation>
        <location evidence="1 14">Cell membrane</location>
        <topology evidence="1 14">Multi-pass membrane protein</topology>
    </subcellularLocation>
</comment>
<evidence type="ECO:0000256" key="6">
    <source>
        <dbReference type="ARBA" id="ARBA00022989"/>
    </source>
</evidence>
<evidence type="ECO:0000313" key="17">
    <source>
        <dbReference type="Proteomes" id="UP000812440"/>
    </source>
</evidence>
<feature type="transmembrane region" description="Helical" evidence="14">
    <location>
        <begin position="199"/>
        <end position="224"/>
    </location>
</feature>
<keyword evidence="10 13" id="KW-0675">Receptor</keyword>
<dbReference type="InterPro" id="IPR000276">
    <property type="entry name" value="GPCR_Rhodpsn"/>
</dbReference>
<dbReference type="InterPro" id="IPR017452">
    <property type="entry name" value="GPCR_Rhodpsn_7TM"/>
</dbReference>
<dbReference type="PROSITE" id="PS00237">
    <property type="entry name" value="G_PROTEIN_RECEP_F1_1"/>
    <property type="match status" value="1"/>
</dbReference>
<dbReference type="InterPro" id="IPR050939">
    <property type="entry name" value="Olfactory_GPCR1"/>
</dbReference>
<keyword evidence="4 13" id="KW-0812">Transmembrane</keyword>
<sequence>MDRRNQTIDKMIILMGFQLLHDFRIPFFLLILVLFILTLSLNVTIATLIYYCPTLHHPMFFFLSHLSVCDTTLTTSIVPVMLPGILKGTVKISIAGCIFQIQIFATVLSLECLLLVVMSYDRYLAICHPLRYTSIMNQRFCCRLVTICWALGFMVIFSVVLSVSRLEFCGTTIDHFFCDFLPVLQLSCSDTSAVKLQQLVFSVPVLMLAVISIIVTYAYILSAIFRIPSISGRQKAFSTCSSHVAIVGTFLGSLIGIYILPSSGNTLKANKILSLLYTIGTPLFNPIIYCVRNKEIKVAFEKCIWKRKEKEML</sequence>
<dbReference type="Pfam" id="PF13853">
    <property type="entry name" value="7tm_4"/>
    <property type="match status" value="1"/>
</dbReference>
<keyword evidence="2 14" id="KW-1003">Cell membrane</keyword>
<keyword evidence="7 13" id="KW-0297">G-protein coupled receptor</keyword>
<evidence type="ECO:0000256" key="8">
    <source>
        <dbReference type="ARBA" id="ARBA00023136"/>
    </source>
</evidence>
<reference evidence="16" key="1">
    <citation type="thesis" date="2020" institute="ProQuest LLC" country="789 East Eisenhower Parkway, Ann Arbor, MI, USA">
        <title>Comparative Genomics and Chromosome Evolution.</title>
        <authorList>
            <person name="Mudd A.B."/>
        </authorList>
    </citation>
    <scope>NUCLEOTIDE SEQUENCE</scope>
    <source>
        <strain evidence="16">Female2</strain>
        <tissue evidence="16">Blood</tissue>
    </source>
</reference>
<evidence type="ECO:0000256" key="2">
    <source>
        <dbReference type="ARBA" id="ARBA00022475"/>
    </source>
</evidence>
<evidence type="ECO:0000256" key="14">
    <source>
        <dbReference type="RuleBase" id="RU363047"/>
    </source>
</evidence>
<evidence type="ECO:0000256" key="13">
    <source>
        <dbReference type="RuleBase" id="RU000688"/>
    </source>
</evidence>
<dbReference type="AlphaFoldDB" id="A0A8T2K5D4"/>
<feature type="transmembrane region" description="Helical" evidence="14">
    <location>
        <begin position="140"/>
        <end position="161"/>
    </location>
</feature>
<evidence type="ECO:0000259" key="15">
    <source>
        <dbReference type="PROSITE" id="PS50262"/>
    </source>
</evidence>
<dbReference type="PROSITE" id="PS50262">
    <property type="entry name" value="G_PROTEIN_RECEP_F1_2"/>
    <property type="match status" value="1"/>
</dbReference>
<dbReference type="PANTHER" id="PTHR24242">
    <property type="entry name" value="G-PROTEIN COUPLED RECEPTOR"/>
    <property type="match status" value="1"/>
</dbReference>
<feature type="transmembrane region" description="Helical" evidence="14">
    <location>
        <begin position="272"/>
        <end position="291"/>
    </location>
</feature>
<organism evidence="16 17">
    <name type="scientific">Hymenochirus boettgeri</name>
    <name type="common">Congo dwarf clawed frog</name>
    <dbReference type="NCBI Taxonomy" id="247094"/>
    <lineage>
        <taxon>Eukaryota</taxon>
        <taxon>Metazoa</taxon>
        <taxon>Chordata</taxon>
        <taxon>Craniata</taxon>
        <taxon>Vertebrata</taxon>
        <taxon>Euteleostomi</taxon>
        <taxon>Amphibia</taxon>
        <taxon>Batrachia</taxon>
        <taxon>Anura</taxon>
        <taxon>Pipoidea</taxon>
        <taxon>Pipidae</taxon>
        <taxon>Pipinae</taxon>
        <taxon>Hymenochirus</taxon>
    </lineage>
</organism>
<gene>
    <name evidence="16" type="ORF">GDO86_016416</name>
</gene>
<dbReference type="Proteomes" id="UP000812440">
    <property type="component" value="Chromosome 8_10"/>
</dbReference>
<keyword evidence="5 14" id="KW-0552">Olfaction</keyword>
<dbReference type="Gene3D" id="1.20.1070.10">
    <property type="entry name" value="Rhodopsin 7-helix transmembrane proteins"/>
    <property type="match status" value="1"/>
</dbReference>
<evidence type="ECO:0000256" key="10">
    <source>
        <dbReference type="ARBA" id="ARBA00023170"/>
    </source>
</evidence>
<accession>A0A8T2K5D4</accession>
<dbReference type="InterPro" id="IPR000725">
    <property type="entry name" value="Olfact_rcpt"/>
</dbReference>
<evidence type="ECO:0000256" key="5">
    <source>
        <dbReference type="ARBA" id="ARBA00022725"/>
    </source>
</evidence>
<feature type="transmembrane region" description="Helical" evidence="14">
    <location>
        <begin position="92"/>
        <end position="120"/>
    </location>
</feature>
<keyword evidence="6 14" id="KW-1133">Transmembrane helix</keyword>
<keyword evidence="11" id="KW-0325">Glycoprotein</keyword>
<comment type="similarity">
    <text evidence="13">Belongs to the G-protein coupled receptor 1 family.</text>
</comment>
<feature type="transmembrane region" description="Helical" evidence="14">
    <location>
        <begin position="25"/>
        <end position="52"/>
    </location>
</feature>
<evidence type="ECO:0000313" key="16">
    <source>
        <dbReference type="EMBL" id="KAG8449756.1"/>
    </source>
</evidence>
<protein>
    <recommendedName>
        <fullName evidence="14">Olfactory receptor</fullName>
    </recommendedName>
</protein>
<keyword evidence="17" id="KW-1185">Reference proteome</keyword>
<keyword evidence="3 14" id="KW-0716">Sensory transduction</keyword>
<dbReference type="GO" id="GO:0004984">
    <property type="term" value="F:olfactory receptor activity"/>
    <property type="evidence" value="ECO:0007669"/>
    <property type="project" value="InterPro"/>
</dbReference>
<keyword evidence="9" id="KW-1015">Disulfide bond</keyword>
<dbReference type="EMBL" id="JAACNH010000003">
    <property type="protein sequence ID" value="KAG8449756.1"/>
    <property type="molecule type" value="Genomic_DNA"/>
</dbReference>
<evidence type="ECO:0000256" key="11">
    <source>
        <dbReference type="ARBA" id="ARBA00023180"/>
    </source>
</evidence>
<dbReference type="PANTHER" id="PTHR24242:SF387">
    <property type="entry name" value="OLFACTORY RECEPTOR"/>
    <property type="match status" value="1"/>
</dbReference>
<comment type="caution">
    <text evidence="16">The sequence shown here is derived from an EMBL/GenBank/DDBJ whole genome shotgun (WGS) entry which is preliminary data.</text>
</comment>
<dbReference type="GO" id="GO:0004930">
    <property type="term" value="F:G protein-coupled receptor activity"/>
    <property type="evidence" value="ECO:0007669"/>
    <property type="project" value="UniProtKB-KW"/>
</dbReference>
<dbReference type="PRINTS" id="PR00245">
    <property type="entry name" value="OLFACTORYR"/>
</dbReference>
<proteinExistence type="inferred from homology"/>
<name>A0A8T2K5D4_9PIPI</name>
<evidence type="ECO:0000256" key="3">
    <source>
        <dbReference type="ARBA" id="ARBA00022606"/>
    </source>
</evidence>
<feature type="domain" description="G-protein coupled receptors family 1 profile" evidence="15">
    <location>
        <begin position="41"/>
        <end position="289"/>
    </location>
</feature>
<dbReference type="SUPFAM" id="SSF81321">
    <property type="entry name" value="Family A G protein-coupled receptor-like"/>
    <property type="match status" value="1"/>
</dbReference>